<evidence type="ECO:0000256" key="5">
    <source>
        <dbReference type="ARBA" id="ARBA00023163"/>
    </source>
</evidence>
<accession>A0ABV8QKG7</accession>
<name>A0ABV8QKG7_9GAMM</name>
<evidence type="ECO:0000256" key="1">
    <source>
        <dbReference type="ARBA" id="ARBA00005384"/>
    </source>
</evidence>
<dbReference type="InterPro" id="IPR015421">
    <property type="entry name" value="PyrdxlP-dep_Trfase_major"/>
</dbReference>
<protein>
    <submittedName>
        <fullName evidence="7">PLP-dependent aminotransferase family protein</fullName>
    </submittedName>
</protein>
<keyword evidence="2" id="KW-0663">Pyridoxal phosphate</keyword>
<keyword evidence="7" id="KW-0032">Aminotransferase</keyword>
<evidence type="ECO:0000313" key="7">
    <source>
        <dbReference type="EMBL" id="MFC4260042.1"/>
    </source>
</evidence>
<dbReference type="InterPro" id="IPR036390">
    <property type="entry name" value="WH_DNA-bd_sf"/>
</dbReference>
<dbReference type="SUPFAM" id="SSF53383">
    <property type="entry name" value="PLP-dependent transferases"/>
    <property type="match status" value="1"/>
</dbReference>
<evidence type="ECO:0000256" key="2">
    <source>
        <dbReference type="ARBA" id="ARBA00022898"/>
    </source>
</evidence>
<comment type="similarity">
    <text evidence="1">In the C-terminal section; belongs to the class-I pyridoxal-phosphate-dependent aminotransferase family.</text>
</comment>
<dbReference type="InterPro" id="IPR051446">
    <property type="entry name" value="HTH_trans_reg/aminotransferase"/>
</dbReference>
<dbReference type="EMBL" id="JBHSDI010000041">
    <property type="protein sequence ID" value="MFC4260042.1"/>
    <property type="molecule type" value="Genomic_DNA"/>
</dbReference>
<sequence>MRAMPRQRSKKYLYSTIVEYIESVMLSKGSEGERLPSIRDICQIFEVSPPTVVRAYSELERKGKVVARPKSGYYTANDRASVRVDAQESPLNMVYLNSRAAGVIPLSIDFPSKFSPLPVRLNRYIRRSTDSSPSELTRSSLYGEPKLRAAIAWFYSTKGMNSWAYDDVYITNGFQVALISVLKSVARGDHVLVESPCSWLILKVVEVLGFRPVELDLNCCSGDVLLDAEFAIREHGITAAIFSSNINPVTGSLPSSDILTGIKKIMREGKVFAIEVNTYGDVMFDPSASCLRQSYDKEYVVSVGSFSKTIGPGINVGYVISSSHKEKITEVLQFSPNVVPAYMQNALAKMFVDGHYRRDLEELCNRLKYHMRIMEGMLEGMRRDELIDYRIPAGGAVFWLRLKRGVRAMDVYRLLIDQGIAVAPGNIFSATGNFDDYLRISYATDWSLDIPGALAALASGILYLSKRRVDGGMPFLQ</sequence>
<feature type="domain" description="HTH gntR-type" evidence="6">
    <location>
        <begin position="11"/>
        <end position="78"/>
    </location>
</feature>
<dbReference type="GO" id="GO:0008483">
    <property type="term" value="F:transaminase activity"/>
    <property type="evidence" value="ECO:0007669"/>
    <property type="project" value="UniProtKB-KW"/>
</dbReference>
<dbReference type="Gene3D" id="1.10.10.10">
    <property type="entry name" value="Winged helix-like DNA-binding domain superfamily/Winged helix DNA-binding domain"/>
    <property type="match status" value="1"/>
</dbReference>
<organism evidence="7 8">
    <name type="scientific">Marinobacter lacisalsi</name>
    <dbReference type="NCBI Taxonomy" id="475979"/>
    <lineage>
        <taxon>Bacteria</taxon>
        <taxon>Pseudomonadati</taxon>
        <taxon>Pseudomonadota</taxon>
        <taxon>Gammaproteobacteria</taxon>
        <taxon>Pseudomonadales</taxon>
        <taxon>Marinobacteraceae</taxon>
        <taxon>Marinobacter</taxon>
    </lineage>
</organism>
<dbReference type="InterPro" id="IPR015422">
    <property type="entry name" value="PyrdxlP-dep_Trfase_small"/>
</dbReference>
<dbReference type="CDD" id="cd07377">
    <property type="entry name" value="WHTH_GntR"/>
    <property type="match status" value="1"/>
</dbReference>
<dbReference type="PROSITE" id="PS50949">
    <property type="entry name" value="HTH_GNTR"/>
    <property type="match status" value="1"/>
</dbReference>
<dbReference type="Pfam" id="PF00392">
    <property type="entry name" value="GntR"/>
    <property type="match status" value="1"/>
</dbReference>
<dbReference type="SMART" id="SM00345">
    <property type="entry name" value="HTH_GNTR"/>
    <property type="match status" value="1"/>
</dbReference>
<reference evidence="8" key="1">
    <citation type="journal article" date="2019" name="Int. J. Syst. Evol. Microbiol.">
        <title>The Global Catalogue of Microorganisms (GCM) 10K type strain sequencing project: providing services to taxonomists for standard genome sequencing and annotation.</title>
        <authorList>
            <consortium name="The Broad Institute Genomics Platform"/>
            <consortium name="The Broad Institute Genome Sequencing Center for Infectious Disease"/>
            <person name="Wu L."/>
            <person name="Ma J."/>
        </authorList>
    </citation>
    <scope>NUCLEOTIDE SEQUENCE [LARGE SCALE GENOMIC DNA]</scope>
    <source>
        <strain evidence="8">CECT 7297</strain>
    </source>
</reference>
<proteinExistence type="inferred from homology"/>
<dbReference type="CDD" id="cd00609">
    <property type="entry name" value="AAT_like"/>
    <property type="match status" value="1"/>
</dbReference>
<evidence type="ECO:0000256" key="3">
    <source>
        <dbReference type="ARBA" id="ARBA00023015"/>
    </source>
</evidence>
<dbReference type="SUPFAM" id="SSF46785">
    <property type="entry name" value="Winged helix' DNA-binding domain"/>
    <property type="match status" value="1"/>
</dbReference>
<keyword evidence="3" id="KW-0805">Transcription regulation</keyword>
<keyword evidence="7" id="KW-0808">Transferase</keyword>
<dbReference type="Gene3D" id="3.90.1150.10">
    <property type="entry name" value="Aspartate Aminotransferase, domain 1"/>
    <property type="match status" value="1"/>
</dbReference>
<evidence type="ECO:0000259" key="6">
    <source>
        <dbReference type="PROSITE" id="PS50949"/>
    </source>
</evidence>
<keyword evidence="8" id="KW-1185">Reference proteome</keyword>
<gene>
    <name evidence="7" type="ORF">ACFOZ5_13505</name>
</gene>
<dbReference type="Proteomes" id="UP001595798">
    <property type="component" value="Unassembled WGS sequence"/>
</dbReference>
<comment type="caution">
    <text evidence="7">The sequence shown here is derived from an EMBL/GenBank/DDBJ whole genome shotgun (WGS) entry which is preliminary data.</text>
</comment>
<dbReference type="PANTHER" id="PTHR46577">
    <property type="entry name" value="HTH-TYPE TRANSCRIPTIONAL REGULATORY PROTEIN GABR"/>
    <property type="match status" value="1"/>
</dbReference>
<dbReference type="InterPro" id="IPR000524">
    <property type="entry name" value="Tscrpt_reg_HTH_GntR"/>
</dbReference>
<dbReference type="InterPro" id="IPR015424">
    <property type="entry name" value="PyrdxlP-dep_Trfase"/>
</dbReference>
<dbReference type="InterPro" id="IPR004839">
    <property type="entry name" value="Aminotransferase_I/II_large"/>
</dbReference>
<evidence type="ECO:0000313" key="8">
    <source>
        <dbReference type="Proteomes" id="UP001595798"/>
    </source>
</evidence>
<dbReference type="InterPro" id="IPR036388">
    <property type="entry name" value="WH-like_DNA-bd_sf"/>
</dbReference>
<keyword evidence="5" id="KW-0804">Transcription</keyword>
<dbReference type="Pfam" id="PF00155">
    <property type="entry name" value="Aminotran_1_2"/>
    <property type="match status" value="1"/>
</dbReference>
<dbReference type="Gene3D" id="3.40.640.10">
    <property type="entry name" value="Type I PLP-dependent aspartate aminotransferase-like (Major domain)"/>
    <property type="match status" value="1"/>
</dbReference>
<keyword evidence="4" id="KW-0238">DNA-binding</keyword>
<evidence type="ECO:0000256" key="4">
    <source>
        <dbReference type="ARBA" id="ARBA00023125"/>
    </source>
</evidence>
<dbReference type="PANTHER" id="PTHR46577:SF2">
    <property type="entry name" value="TRANSCRIPTIONAL REGULATORY PROTEIN"/>
    <property type="match status" value="1"/>
</dbReference>
<dbReference type="RefSeq" id="WP_379888175.1">
    <property type="nucleotide sequence ID" value="NZ_JBHSDI010000041.1"/>
</dbReference>